<protein>
    <submittedName>
        <fullName evidence="4">DUF2272 domain-containing protein</fullName>
    </submittedName>
</protein>
<dbReference type="InterPro" id="IPR014545">
    <property type="entry name" value="UCP028415"/>
</dbReference>
<dbReference type="AlphaFoldDB" id="A0A4Q1JSS6"/>
<comment type="caution">
    <text evidence="4">The sequence shown here is derived from an EMBL/GenBank/DDBJ whole genome shotgun (WGS) entry which is preliminary data.</text>
</comment>
<proteinExistence type="predicted"/>
<feature type="signal peptide" evidence="2">
    <location>
        <begin position="1"/>
        <end position="21"/>
    </location>
</feature>
<evidence type="ECO:0000313" key="4">
    <source>
        <dbReference type="EMBL" id="RXR03414.1"/>
    </source>
</evidence>
<keyword evidence="5" id="KW-1185">Reference proteome</keyword>
<evidence type="ECO:0000256" key="2">
    <source>
        <dbReference type="SAM" id="SignalP"/>
    </source>
</evidence>
<feature type="chain" id="PRO_5020941896" evidence="2">
    <location>
        <begin position="22"/>
        <end position="365"/>
    </location>
</feature>
<feature type="region of interest" description="Disordered" evidence="1">
    <location>
        <begin position="342"/>
        <end position="365"/>
    </location>
</feature>
<dbReference type="Pfam" id="PF10030">
    <property type="entry name" value="DUF2272"/>
    <property type="match status" value="1"/>
</dbReference>
<gene>
    <name evidence="4" type="ORF">EPA99_13295</name>
</gene>
<feature type="region of interest" description="Disordered" evidence="1">
    <location>
        <begin position="295"/>
        <end position="320"/>
    </location>
</feature>
<dbReference type="Proteomes" id="UP000289784">
    <property type="component" value="Unassembled WGS sequence"/>
</dbReference>
<dbReference type="RefSeq" id="WP_129471726.1">
    <property type="nucleotide sequence ID" value="NZ_SAWZ01000007.1"/>
</dbReference>
<feature type="domain" description="DUF2272" evidence="3">
    <location>
        <begin position="79"/>
        <end position="286"/>
    </location>
</feature>
<dbReference type="EMBL" id="SAWZ01000007">
    <property type="protein sequence ID" value="RXR03414.1"/>
    <property type="molecule type" value="Genomic_DNA"/>
</dbReference>
<name>A0A4Q1JSS6_9GAMM</name>
<evidence type="ECO:0000313" key="5">
    <source>
        <dbReference type="Proteomes" id="UP000289784"/>
    </source>
</evidence>
<reference evidence="4 5" key="1">
    <citation type="submission" date="2019-01" db="EMBL/GenBank/DDBJ databases">
        <title>Pseudoxanthomonas composti sp. nov., isolated from compost.</title>
        <authorList>
            <person name="Yang G."/>
        </authorList>
    </citation>
    <scope>NUCLEOTIDE SEQUENCE [LARGE SCALE GENOMIC DNA]</scope>
    <source>
        <strain evidence="4 5">GSS15</strain>
    </source>
</reference>
<dbReference type="OrthoDB" id="8836344at2"/>
<dbReference type="InterPro" id="IPR019262">
    <property type="entry name" value="DUF2272"/>
</dbReference>
<accession>A0A4Q1JSS6</accession>
<evidence type="ECO:0000259" key="3">
    <source>
        <dbReference type="Pfam" id="PF10030"/>
    </source>
</evidence>
<feature type="compositionally biased region" description="Pro residues" evidence="1">
    <location>
        <begin position="349"/>
        <end position="365"/>
    </location>
</feature>
<dbReference type="PIRSF" id="PIRSF028415">
    <property type="entry name" value="UCP028415"/>
    <property type="match status" value="1"/>
</dbReference>
<evidence type="ECO:0000256" key="1">
    <source>
        <dbReference type="SAM" id="MobiDB-lite"/>
    </source>
</evidence>
<organism evidence="4 5">
    <name type="scientific">Pseudoxanthomonas composti</name>
    <dbReference type="NCBI Taxonomy" id="2137479"/>
    <lineage>
        <taxon>Bacteria</taxon>
        <taxon>Pseudomonadati</taxon>
        <taxon>Pseudomonadota</taxon>
        <taxon>Gammaproteobacteria</taxon>
        <taxon>Lysobacterales</taxon>
        <taxon>Lysobacteraceae</taxon>
        <taxon>Pseudoxanthomonas</taxon>
    </lineage>
</organism>
<sequence>MRLLLASLLTMLGSLALPAHAGDVCPQLRTQTAAPDPATRIAAVACNEHLLWYRPFIDRQGRLARAQVMEAEDTLLEDQATPAWQRVALYWRETGLLSRLGVGDTDSCLAAPLDPAMAPRCRSFVVDYAWSAAFVSWTMQRAGVPGFRLSASHMDYVRDAFRAPERSPFLPVDPALATPAQGDLLCHVRGSGDALGFTGLQRIAKGRDGLSMHCDIVVAANPGGDSTAYLVGGNVQQAVTMRLLPLNRKGAFWGLLQRNSGGAPCTPDNEAACNFNRQDWAVLLKLKPAAELARLQGTSSAPESTPTPPEHNDGDPVLPQAPVPSTGRCCVQCVVGGGVPRCPAAPSATPAPPAPVPETQAPPQP</sequence>
<keyword evidence="2" id="KW-0732">Signal</keyword>